<organism evidence="1 2">
    <name type="scientific">Janthinobacterium lividum</name>
    <dbReference type="NCBI Taxonomy" id="29581"/>
    <lineage>
        <taxon>Bacteria</taxon>
        <taxon>Pseudomonadati</taxon>
        <taxon>Pseudomonadota</taxon>
        <taxon>Betaproteobacteria</taxon>
        <taxon>Burkholderiales</taxon>
        <taxon>Oxalobacteraceae</taxon>
        <taxon>Janthinobacterium</taxon>
    </lineage>
</organism>
<evidence type="ECO:0000313" key="1">
    <source>
        <dbReference type="EMBL" id="MDQ4625013.1"/>
    </source>
</evidence>
<gene>
    <name evidence="1" type="ORF">RB624_03810</name>
</gene>
<proteinExistence type="predicted"/>
<protein>
    <submittedName>
        <fullName evidence="1">Uncharacterized protein</fullName>
    </submittedName>
</protein>
<comment type="caution">
    <text evidence="1">The sequence shown here is derived from an EMBL/GenBank/DDBJ whole genome shotgun (WGS) entry which is preliminary data.</text>
</comment>
<evidence type="ECO:0000313" key="2">
    <source>
        <dbReference type="Proteomes" id="UP001237592"/>
    </source>
</evidence>
<keyword evidence="2" id="KW-1185">Reference proteome</keyword>
<dbReference type="RefSeq" id="WP_307778350.1">
    <property type="nucleotide sequence ID" value="NZ_JAVFKP010000001.1"/>
</dbReference>
<accession>A0ABU0XNB5</accession>
<dbReference type="Proteomes" id="UP001237592">
    <property type="component" value="Unassembled WGS sequence"/>
</dbReference>
<name>A0ABU0XNB5_9BURK</name>
<dbReference type="EMBL" id="JAVFKP010000001">
    <property type="protein sequence ID" value="MDQ4625013.1"/>
    <property type="molecule type" value="Genomic_DNA"/>
</dbReference>
<sequence length="89" mass="9574">MEDKIMLLRKIQSAIQQIQPLAAKGWPPGQSILRQLGWSEGLVSGGPSDPAPGPLSMGLIATRELDMYGDNPDLALLINDIQDAVNSLH</sequence>
<reference evidence="1 2" key="1">
    <citation type="submission" date="2023-08" db="EMBL/GenBank/DDBJ databases">
        <title>Draft genome sequence of Janthinobacterium lividum.</title>
        <authorList>
            <person name="Chun B.H."/>
            <person name="Lee Y."/>
        </authorList>
    </citation>
    <scope>NUCLEOTIDE SEQUENCE [LARGE SCALE GENOMIC DNA]</scope>
    <source>
        <strain evidence="1 2">AMJK</strain>
    </source>
</reference>